<accession>A0AAE1GC09</accession>
<organism evidence="1 2">
    <name type="scientific">Petrolisthes cinctipes</name>
    <name type="common">Flat porcelain crab</name>
    <dbReference type="NCBI Taxonomy" id="88211"/>
    <lineage>
        <taxon>Eukaryota</taxon>
        <taxon>Metazoa</taxon>
        <taxon>Ecdysozoa</taxon>
        <taxon>Arthropoda</taxon>
        <taxon>Crustacea</taxon>
        <taxon>Multicrustacea</taxon>
        <taxon>Malacostraca</taxon>
        <taxon>Eumalacostraca</taxon>
        <taxon>Eucarida</taxon>
        <taxon>Decapoda</taxon>
        <taxon>Pleocyemata</taxon>
        <taxon>Anomura</taxon>
        <taxon>Galatheoidea</taxon>
        <taxon>Porcellanidae</taxon>
        <taxon>Petrolisthes</taxon>
    </lineage>
</organism>
<dbReference type="AlphaFoldDB" id="A0AAE1GC09"/>
<protein>
    <submittedName>
        <fullName evidence="1">Uncharacterized protein</fullName>
    </submittedName>
</protein>
<dbReference type="EMBL" id="JAWQEG010000432">
    <property type="protein sequence ID" value="KAK3890279.1"/>
    <property type="molecule type" value="Genomic_DNA"/>
</dbReference>
<sequence length="63" mass="7016">MARQYHVQCIGKKKIIKAEEKQQVPSAIIKEFVLNQENGEVISDLVKSATLNRLYPVCGSSSP</sequence>
<gene>
    <name evidence="1" type="ORF">Pcinc_005809</name>
</gene>
<keyword evidence="2" id="KW-1185">Reference proteome</keyword>
<comment type="caution">
    <text evidence="1">The sequence shown here is derived from an EMBL/GenBank/DDBJ whole genome shotgun (WGS) entry which is preliminary data.</text>
</comment>
<evidence type="ECO:0000313" key="2">
    <source>
        <dbReference type="Proteomes" id="UP001286313"/>
    </source>
</evidence>
<name>A0AAE1GC09_PETCI</name>
<dbReference type="Proteomes" id="UP001286313">
    <property type="component" value="Unassembled WGS sequence"/>
</dbReference>
<reference evidence="1" key="1">
    <citation type="submission" date="2023-10" db="EMBL/GenBank/DDBJ databases">
        <title>Genome assemblies of two species of porcelain crab, Petrolisthes cinctipes and Petrolisthes manimaculis (Anomura: Porcellanidae).</title>
        <authorList>
            <person name="Angst P."/>
        </authorList>
    </citation>
    <scope>NUCLEOTIDE SEQUENCE</scope>
    <source>
        <strain evidence="1">PB745_01</strain>
        <tissue evidence="1">Gill</tissue>
    </source>
</reference>
<proteinExistence type="predicted"/>
<evidence type="ECO:0000313" key="1">
    <source>
        <dbReference type="EMBL" id="KAK3890279.1"/>
    </source>
</evidence>